<evidence type="ECO:0000313" key="3">
    <source>
        <dbReference type="Proteomes" id="UP000826146"/>
    </source>
</evidence>
<name>A0ABM7SDI3_9HELI</name>
<gene>
    <name evidence="2" type="ORF">NHP190012_01030</name>
</gene>
<dbReference type="PRINTS" id="PR01776">
    <property type="entry name" value="HPOMPFAMILY"/>
</dbReference>
<keyword evidence="3" id="KW-1185">Reference proteome</keyword>
<keyword evidence="1" id="KW-0732">Signal</keyword>
<evidence type="ECO:0000313" key="2">
    <source>
        <dbReference type="EMBL" id="BCZ18461.1"/>
    </source>
</evidence>
<organism evidence="2 3">
    <name type="scientific">Helicobacter gastrofelis</name>
    <dbReference type="NCBI Taxonomy" id="2849642"/>
    <lineage>
        <taxon>Bacteria</taxon>
        <taxon>Pseudomonadati</taxon>
        <taxon>Campylobacterota</taxon>
        <taxon>Epsilonproteobacteria</taxon>
        <taxon>Campylobacterales</taxon>
        <taxon>Helicobacteraceae</taxon>
        <taxon>Helicobacter</taxon>
    </lineage>
</organism>
<dbReference type="InterPro" id="IPR002718">
    <property type="entry name" value="OMP_Helicobacter"/>
</dbReference>
<dbReference type="RefSeq" id="WP_221272001.1">
    <property type="nucleotide sequence ID" value="NZ_AP024819.1"/>
</dbReference>
<evidence type="ECO:0000256" key="1">
    <source>
        <dbReference type="SAM" id="SignalP"/>
    </source>
</evidence>
<feature type="signal peptide" evidence="1">
    <location>
        <begin position="1"/>
        <end position="23"/>
    </location>
</feature>
<accession>A0ABM7SDI3</accession>
<dbReference type="Pfam" id="PF01856">
    <property type="entry name" value="HP_OMP"/>
    <property type="match status" value="1"/>
</dbReference>
<dbReference type="PROSITE" id="PS51257">
    <property type="entry name" value="PROKAR_LIPOPROTEIN"/>
    <property type="match status" value="1"/>
</dbReference>
<reference evidence="2 3" key="1">
    <citation type="submission" date="2021-07" db="EMBL/GenBank/DDBJ databases">
        <title>Novel Helicobacter sp. Isolated from a cat.</title>
        <authorList>
            <person name="Rimbara E."/>
            <person name="Suzuki M."/>
        </authorList>
    </citation>
    <scope>NUCLEOTIDE SEQUENCE [LARGE SCALE GENOMIC DNA]</scope>
    <source>
        <strain evidence="3">NHP19-012</strain>
    </source>
</reference>
<dbReference type="EMBL" id="AP024819">
    <property type="protein sequence ID" value="BCZ18461.1"/>
    <property type="molecule type" value="Genomic_DNA"/>
</dbReference>
<dbReference type="Proteomes" id="UP000826146">
    <property type="component" value="Chromosome"/>
</dbReference>
<proteinExistence type="predicted"/>
<feature type="chain" id="PRO_5047082321" evidence="1">
    <location>
        <begin position="24"/>
        <end position="248"/>
    </location>
</feature>
<sequence length="248" mass="27029">MFKKVVCQMVGFGALLGCLPLEAAKDGWYVQAGVDYAHAAGSSATRTPNSTSSSPWSGNLGGVDFVGGYKQFFGKKRHWGVRYYGLINLQGGGFSQKTGNKYPTQGPVGNFFYGVGIDALWTFYHNKGSEFGVFVGMAVGGSSWALGAGKANDVCQTRVNGVNCVSTSNFYFQQAIGNPSVVYSPTFVQWMFNFGMRANLGAHNGIEVGFRVPAINDPYYTQTKGDTSTFTYSFRRVIDLYANYVYNF</sequence>
<protein>
    <submittedName>
        <fullName evidence="2">Outer membrane protein</fullName>
    </submittedName>
</protein>